<dbReference type="Pfam" id="PF00356">
    <property type="entry name" value="LacI"/>
    <property type="match status" value="1"/>
</dbReference>
<gene>
    <name evidence="5" type="ORF">BAQU_1936</name>
</gene>
<organism evidence="5 6">
    <name type="scientific">Bifidobacterium aquikefiri</name>
    <dbReference type="NCBI Taxonomy" id="1653207"/>
    <lineage>
        <taxon>Bacteria</taxon>
        <taxon>Bacillati</taxon>
        <taxon>Actinomycetota</taxon>
        <taxon>Actinomycetes</taxon>
        <taxon>Bifidobacteriales</taxon>
        <taxon>Bifidobacteriaceae</taxon>
        <taxon>Bifidobacterium</taxon>
    </lineage>
</organism>
<dbReference type="AlphaFoldDB" id="A0A261G0M2"/>
<dbReference type="Gene3D" id="1.10.260.40">
    <property type="entry name" value="lambda repressor-like DNA-binding domains"/>
    <property type="match status" value="1"/>
</dbReference>
<keyword evidence="2" id="KW-0238">DNA-binding</keyword>
<evidence type="ECO:0000256" key="2">
    <source>
        <dbReference type="ARBA" id="ARBA00023125"/>
    </source>
</evidence>
<dbReference type="PANTHER" id="PTHR30146">
    <property type="entry name" value="LACI-RELATED TRANSCRIPTIONAL REPRESSOR"/>
    <property type="match status" value="1"/>
</dbReference>
<dbReference type="InterPro" id="IPR028082">
    <property type="entry name" value="Peripla_BP_I"/>
</dbReference>
<protein>
    <submittedName>
        <fullName evidence="5">LacI family transcriptional regulator</fullName>
    </submittedName>
</protein>
<evidence type="ECO:0000259" key="4">
    <source>
        <dbReference type="PROSITE" id="PS50932"/>
    </source>
</evidence>
<name>A0A261G0M2_9BIFI</name>
<keyword evidence="3" id="KW-0804">Transcription</keyword>
<dbReference type="SUPFAM" id="SSF47413">
    <property type="entry name" value="lambda repressor-like DNA-binding domains"/>
    <property type="match status" value="1"/>
</dbReference>
<dbReference type="Gene3D" id="3.40.50.2300">
    <property type="match status" value="2"/>
</dbReference>
<reference evidence="5 6" key="1">
    <citation type="journal article" date="2017" name="BMC Genomics">
        <title>Comparative genomic and phylogenomic analyses of the Bifidobacteriaceae family.</title>
        <authorList>
            <person name="Lugli G.A."/>
            <person name="Milani C."/>
            <person name="Turroni F."/>
            <person name="Duranti S."/>
            <person name="Mancabelli L."/>
            <person name="Mangifesta M."/>
            <person name="Ferrario C."/>
            <person name="Modesto M."/>
            <person name="Mattarelli P."/>
            <person name="Jiri K."/>
            <person name="van Sinderen D."/>
            <person name="Ventura M."/>
        </authorList>
    </citation>
    <scope>NUCLEOTIDE SEQUENCE [LARGE SCALE GENOMIC DNA]</scope>
    <source>
        <strain evidence="5 6">LMG 28769</strain>
    </source>
</reference>
<dbReference type="PANTHER" id="PTHR30146:SF109">
    <property type="entry name" value="HTH-TYPE TRANSCRIPTIONAL REGULATOR GALS"/>
    <property type="match status" value="1"/>
</dbReference>
<evidence type="ECO:0000256" key="1">
    <source>
        <dbReference type="ARBA" id="ARBA00023015"/>
    </source>
</evidence>
<dbReference type="RefSeq" id="WP_094695215.1">
    <property type="nucleotide sequence ID" value="NZ_CALENZ010000049.1"/>
</dbReference>
<dbReference type="OrthoDB" id="3510266at2"/>
<evidence type="ECO:0000256" key="3">
    <source>
        <dbReference type="ARBA" id="ARBA00023163"/>
    </source>
</evidence>
<comment type="caution">
    <text evidence="5">The sequence shown here is derived from an EMBL/GenBank/DDBJ whole genome shotgun (WGS) entry which is preliminary data.</text>
</comment>
<dbReference type="SUPFAM" id="SSF53822">
    <property type="entry name" value="Periplasmic binding protein-like I"/>
    <property type="match status" value="1"/>
</dbReference>
<dbReference type="GO" id="GO:0003700">
    <property type="term" value="F:DNA-binding transcription factor activity"/>
    <property type="evidence" value="ECO:0007669"/>
    <property type="project" value="TreeGrafter"/>
</dbReference>
<dbReference type="EMBL" id="MWXA01000010">
    <property type="protein sequence ID" value="OZG64957.1"/>
    <property type="molecule type" value="Genomic_DNA"/>
</dbReference>
<dbReference type="CDD" id="cd01392">
    <property type="entry name" value="HTH_LacI"/>
    <property type="match status" value="1"/>
</dbReference>
<dbReference type="Proteomes" id="UP000216451">
    <property type="component" value="Unassembled WGS sequence"/>
</dbReference>
<dbReference type="CDD" id="cd06267">
    <property type="entry name" value="PBP1_LacI_sugar_binding-like"/>
    <property type="match status" value="1"/>
</dbReference>
<dbReference type="Pfam" id="PF13377">
    <property type="entry name" value="Peripla_BP_3"/>
    <property type="match status" value="1"/>
</dbReference>
<proteinExistence type="predicted"/>
<keyword evidence="1" id="KW-0805">Transcription regulation</keyword>
<dbReference type="InterPro" id="IPR010982">
    <property type="entry name" value="Lambda_DNA-bd_dom_sf"/>
</dbReference>
<dbReference type="SMART" id="SM00354">
    <property type="entry name" value="HTH_LACI"/>
    <property type="match status" value="1"/>
</dbReference>
<dbReference type="GO" id="GO:0000976">
    <property type="term" value="F:transcription cis-regulatory region binding"/>
    <property type="evidence" value="ECO:0007669"/>
    <property type="project" value="TreeGrafter"/>
</dbReference>
<accession>A0A261G0M2</accession>
<sequence>MNPSINDVARKVGVSISTVSRSFTHPEMVSQQRRQEILRISRQMGFSISRSATALKSGLSLRIAMLISDSASSWFNASVYEGLNEIFHPADFDISLYQIKDSSDRNKFFETLPTRRNADAVIVNSFDVAREEAARLESLHVPLIGINSASKGLYTASTAIDDVLGAQLSAKHLIHLGHTNMMYVQTGSPASLFFSVERRKLEFMRYCADADIPEPKVITVSDLDSAQRISDILSQILVMNTQPTAIVCQEDDIAIPLIFQLNRCGIRVPEDISVIGFDNSTYADSIGLTTIAQDPCGMAKEAARMTLKLIRGEQVLQSEKSYEPKLILRSSTGRIGSDSAS</sequence>
<dbReference type="PROSITE" id="PS50932">
    <property type="entry name" value="HTH_LACI_2"/>
    <property type="match status" value="1"/>
</dbReference>
<evidence type="ECO:0000313" key="5">
    <source>
        <dbReference type="EMBL" id="OZG64957.1"/>
    </source>
</evidence>
<evidence type="ECO:0000313" key="6">
    <source>
        <dbReference type="Proteomes" id="UP000216451"/>
    </source>
</evidence>
<feature type="domain" description="HTH lacI-type" evidence="4">
    <location>
        <begin position="3"/>
        <end position="57"/>
    </location>
</feature>
<dbReference type="InterPro" id="IPR046335">
    <property type="entry name" value="LacI/GalR-like_sensor"/>
</dbReference>
<keyword evidence="6" id="KW-1185">Reference proteome</keyword>
<dbReference type="InterPro" id="IPR000843">
    <property type="entry name" value="HTH_LacI"/>
</dbReference>
<dbReference type="GeneID" id="98296577"/>